<feature type="transmembrane region" description="Helical" evidence="6">
    <location>
        <begin position="172"/>
        <end position="196"/>
    </location>
</feature>
<name>A0A8H4QWI3_9AGAR</name>
<dbReference type="Proteomes" id="UP000521872">
    <property type="component" value="Unassembled WGS sequence"/>
</dbReference>
<protein>
    <recommendedName>
        <fullName evidence="9">Tetraspanin Tsp2</fullName>
    </recommendedName>
</protein>
<keyword evidence="2 6" id="KW-0812">Transmembrane</keyword>
<keyword evidence="3 6" id="KW-1133">Transmembrane helix</keyword>
<comment type="caution">
    <text evidence="7">The sequence shown here is derived from an EMBL/GenBank/DDBJ whole genome shotgun (WGS) entry which is preliminary data.</text>
</comment>
<comment type="subcellular location">
    <subcellularLocation>
        <location evidence="1">Membrane</location>
        <topology evidence="1">Multi-pass membrane protein</topology>
    </subcellularLocation>
</comment>
<feature type="compositionally biased region" description="Gly residues" evidence="5">
    <location>
        <begin position="118"/>
        <end position="129"/>
    </location>
</feature>
<reference evidence="7 8" key="1">
    <citation type="submission" date="2019-12" db="EMBL/GenBank/DDBJ databases">
        <authorList>
            <person name="Floudas D."/>
            <person name="Bentzer J."/>
            <person name="Ahren D."/>
            <person name="Johansson T."/>
            <person name="Persson P."/>
            <person name="Tunlid A."/>
        </authorList>
    </citation>
    <scope>NUCLEOTIDE SEQUENCE [LARGE SCALE GENOMIC DNA]</scope>
    <source>
        <strain evidence="7 8">CBS 102.39</strain>
    </source>
</reference>
<keyword evidence="8" id="KW-1185">Reference proteome</keyword>
<evidence type="ECO:0000256" key="3">
    <source>
        <dbReference type="ARBA" id="ARBA00022989"/>
    </source>
</evidence>
<evidence type="ECO:0000313" key="8">
    <source>
        <dbReference type="Proteomes" id="UP000521872"/>
    </source>
</evidence>
<feature type="region of interest" description="Disordered" evidence="5">
    <location>
        <begin position="418"/>
        <end position="459"/>
    </location>
</feature>
<keyword evidence="4 6" id="KW-0472">Membrane</keyword>
<evidence type="ECO:0000313" key="7">
    <source>
        <dbReference type="EMBL" id="KAF4618800.1"/>
    </source>
</evidence>
<evidence type="ECO:0000256" key="1">
    <source>
        <dbReference type="ARBA" id="ARBA00004141"/>
    </source>
</evidence>
<gene>
    <name evidence="7" type="ORF">D9613_009710</name>
</gene>
<feature type="transmembrane region" description="Helical" evidence="6">
    <location>
        <begin position="216"/>
        <end position="236"/>
    </location>
</feature>
<feature type="compositionally biased region" description="Low complexity" evidence="5">
    <location>
        <begin position="14"/>
        <end position="27"/>
    </location>
</feature>
<evidence type="ECO:0000256" key="5">
    <source>
        <dbReference type="SAM" id="MobiDB-lite"/>
    </source>
</evidence>
<accession>A0A8H4QWI3</accession>
<evidence type="ECO:0008006" key="9">
    <source>
        <dbReference type="Google" id="ProtNLM"/>
    </source>
</evidence>
<feature type="transmembrane region" description="Helical" evidence="6">
    <location>
        <begin position="243"/>
        <end position="263"/>
    </location>
</feature>
<dbReference type="GO" id="GO:0016020">
    <property type="term" value="C:membrane"/>
    <property type="evidence" value="ECO:0007669"/>
    <property type="project" value="UniProtKB-SubCell"/>
</dbReference>
<feature type="compositionally biased region" description="Polar residues" evidence="5">
    <location>
        <begin position="48"/>
        <end position="70"/>
    </location>
</feature>
<feature type="region of interest" description="Disordered" evidence="5">
    <location>
        <begin position="141"/>
        <end position="160"/>
    </location>
</feature>
<feature type="region of interest" description="Disordered" evidence="5">
    <location>
        <begin position="97"/>
        <end position="129"/>
    </location>
</feature>
<dbReference type="AlphaFoldDB" id="A0A8H4QWI3"/>
<evidence type="ECO:0000256" key="4">
    <source>
        <dbReference type="ARBA" id="ARBA00023136"/>
    </source>
</evidence>
<evidence type="ECO:0000256" key="6">
    <source>
        <dbReference type="SAM" id="Phobius"/>
    </source>
</evidence>
<dbReference type="InterPro" id="IPR018499">
    <property type="entry name" value="Tetraspanin/Peripherin"/>
</dbReference>
<organism evidence="7 8">
    <name type="scientific">Agrocybe pediades</name>
    <dbReference type="NCBI Taxonomy" id="84607"/>
    <lineage>
        <taxon>Eukaryota</taxon>
        <taxon>Fungi</taxon>
        <taxon>Dikarya</taxon>
        <taxon>Basidiomycota</taxon>
        <taxon>Agaricomycotina</taxon>
        <taxon>Agaricomycetes</taxon>
        <taxon>Agaricomycetidae</taxon>
        <taxon>Agaricales</taxon>
        <taxon>Agaricineae</taxon>
        <taxon>Strophariaceae</taxon>
        <taxon>Agrocybe</taxon>
    </lineage>
</organism>
<feature type="region of interest" description="Disordered" evidence="5">
    <location>
        <begin position="1"/>
        <end position="84"/>
    </location>
</feature>
<dbReference type="Pfam" id="PF00335">
    <property type="entry name" value="Tetraspanin"/>
    <property type="match status" value="1"/>
</dbReference>
<sequence>MKKYRTHERLFEDQSSSSLQPILSSSSAGAGMQFEPPNPPFNHESRRASSTSTLQGSLSPFSSPNRSRVPSPTPFEPGLTSKGSNVSLSVNYVPAKFSGPGVGPRRRHRSSKPKGDLSPGGGVIPKMGGGVDAFRSGEARIGNTQDDEDDDGSQWTQGKNGHQKLKWNRFKWTLFVANVLLTLYSFAALIICLMTWFNVWHHADIIRVGNFDELVLSTFAASVGIFTCVIGWSGILLNNRCFLAIYTFMLWITFIFLLIPGYLTYKRRTFNLEGKVNAQWSQDLGQEGRLRIQNQLNCCGYFSPFVEATISQTCYARSILPGCKLAYINFERGLLKTWYTVAFALVPIHIGVIVAGLLCSNHVTYRFGKGMMPKAYRLSMTSMALIMENYASQLAEQYGDEIATDVLTRSRSNLQLSAMPTVPYTSPPGKGQPHTKSGGTRYDALRDKTPSEENTPGVI</sequence>
<dbReference type="EMBL" id="JAACJL010000017">
    <property type="protein sequence ID" value="KAF4618800.1"/>
    <property type="molecule type" value="Genomic_DNA"/>
</dbReference>
<feature type="transmembrane region" description="Helical" evidence="6">
    <location>
        <begin position="338"/>
        <end position="359"/>
    </location>
</feature>
<proteinExistence type="predicted"/>
<evidence type="ECO:0000256" key="2">
    <source>
        <dbReference type="ARBA" id="ARBA00022692"/>
    </source>
</evidence>